<gene>
    <name evidence="4" type="ORF">HKI87_10g62120</name>
</gene>
<evidence type="ECO:0000313" key="4">
    <source>
        <dbReference type="EMBL" id="WZN64655.1"/>
    </source>
</evidence>
<feature type="region of interest" description="Disordered" evidence="3">
    <location>
        <begin position="901"/>
        <end position="942"/>
    </location>
</feature>
<feature type="compositionally biased region" description="Polar residues" evidence="3">
    <location>
        <begin position="34"/>
        <end position="46"/>
    </location>
</feature>
<feature type="compositionally biased region" description="Low complexity" evidence="3">
    <location>
        <begin position="902"/>
        <end position="925"/>
    </location>
</feature>
<dbReference type="GO" id="GO:0003341">
    <property type="term" value="P:cilium movement"/>
    <property type="evidence" value="ECO:0007669"/>
    <property type="project" value="InterPro"/>
</dbReference>
<feature type="coiled-coil region" evidence="2">
    <location>
        <begin position="704"/>
        <end position="843"/>
    </location>
</feature>
<dbReference type="PANTHER" id="PTHR18962:SF0">
    <property type="entry name" value="COILED-COIL DOMAIN-CONTAINING PROTEIN 39"/>
    <property type="match status" value="1"/>
</dbReference>
<dbReference type="EMBL" id="CP151510">
    <property type="protein sequence ID" value="WZN64655.1"/>
    <property type="molecule type" value="Genomic_DNA"/>
</dbReference>
<dbReference type="GO" id="GO:0036159">
    <property type="term" value="P:inner dynein arm assembly"/>
    <property type="evidence" value="ECO:0007669"/>
    <property type="project" value="InterPro"/>
</dbReference>
<feature type="compositionally biased region" description="Low complexity" evidence="3">
    <location>
        <begin position="1"/>
        <end position="19"/>
    </location>
</feature>
<dbReference type="AlphaFoldDB" id="A0AAX4PGA0"/>
<dbReference type="GO" id="GO:0005930">
    <property type="term" value="C:axoneme"/>
    <property type="evidence" value="ECO:0007669"/>
    <property type="project" value="InterPro"/>
</dbReference>
<keyword evidence="5" id="KW-1185">Reference proteome</keyword>
<accession>A0AAX4PGA0</accession>
<evidence type="ECO:0000256" key="1">
    <source>
        <dbReference type="ARBA" id="ARBA00023054"/>
    </source>
</evidence>
<keyword evidence="1 2" id="KW-0175">Coiled coil</keyword>
<proteinExistence type="predicted"/>
<feature type="coiled-coil region" evidence="2">
    <location>
        <begin position="242"/>
        <end position="269"/>
    </location>
</feature>
<feature type="coiled-coil region" evidence="2">
    <location>
        <begin position="358"/>
        <end position="575"/>
    </location>
</feature>
<keyword evidence="4" id="KW-0969">Cilium</keyword>
<evidence type="ECO:0000256" key="3">
    <source>
        <dbReference type="SAM" id="MobiDB-lite"/>
    </source>
</evidence>
<feature type="compositionally biased region" description="Polar residues" evidence="3">
    <location>
        <begin position="926"/>
        <end position="942"/>
    </location>
</feature>
<feature type="region of interest" description="Disordered" evidence="3">
    <location>
        <begin position="1"/>
        <end position="56"/>
    </location>
</feature>
<keyword evidence="4" id="KW-0966">Cell projection</keyword>
<protein>
    <submittedName>
        <fullName evidence="4">Flagellar-associated protein</fullName>
    </submittedName>
</protein>
<sequence length="942" mass="107794">MSDDGAAGADLGVASGSLGDLSSDPMMAEEDSQPSELSLNMASSGNDGPDFLPPFANEENKQLDVEIKTKEKQLEEFTESLEENVDRINAMTEHLKSVEQEVLYTQTRVNSKKSERETENHLRQLSDRECGRLKEEISKSNRHHKELEDKLTELKKAIYSGTEKMDQFKLLMNWNQEELEQWALAARQKEEDNISLQKYIRADEVRIKELSLHVQKISNAVSRKKDELDSEVTETQAAQIMLDKTAEDFRQLHNERQDLTRQWEEAMEAMKKRDEAIQRTSELFAERRRVLKQVQSRLDASARFLESEIVNNRELNVRLALTERQVGKQREKLRIETGSVIEAHDEVELVKATLSNTAAQLIKRQAENKALKEELEKKAQQVDVLHAKLDSTKDRLENDLDDLNSQMDKNQALLKRQMQEEARLQDLERQKHALRDKIFKTGQELFGLRTTERDLIAEIAGTQSQNKNMEAKINQLDGQISRQQELLYTADFQIQQLERKVARASGERSDDEKRILNHKITGLEEQLEGVQHDHSMLDNQVKTASDTLRHATRTKQQLEGDSSELTSKIDELKLECDTTHRVVKTALKAKEDKLVEADVLRLEVKKRARALVEATSEVYGLENRKEQLGLSLEEQKSQAEIHKDTLLAQLKIIPDDIHRLTLELSEKQLKITKLNAKYDVLAGKMKSADEPEGMDSDKSQAYYVIKAAQEREELQREGDALDSEISKAEKEVAALQATMAKIMEKNVAYRNSFKSVDEREVTGVMETLKQQLDIAFDRMKLLQQQEEDLRTDIDQINEQLSKIKVDSEQKLTAIETRLAKSREKEAKSMNDQIEREKRAATRLTKIMGEFGAEKHNMLKEDIGLRALREVNNNAFNELENIAALFPHANILDFLTDEGFQMPRGRSLPGSRRPSDSGSRPASRASQQPPRSSASLQTVQFNL</sequence>
<reference evidence="4 5" key="1">
    <citation type="submission" date="2024-03" db="EMBL/GenBank/DDBJ databases">
        <title>Complete genome sequence of the green alga Chloropicon roscoffensis RCC1871.</title>
        <authorList>
            <person name="Lemieux C."/>
            <person name="Pombert J.-F."/>
            <person name="Otis C."/>
            <person name="Turmel M."/>
        </authorList>
    </citation>
    <scope>NUCLEOTIDE SEQUENCE [LARGE SCALE GENOMIC DNA]</scope>
    <source>
        <strain evidence="4 5">RCC1871</strain>
    </source>
</reference>
<dbReference type="PANTHER" id="PTHR18962">
    <property type="entry name" value="COILED-COIL DOMAIN-CONTAINING PROTEIN 39"/>
    <property type="match status" value="1"/>
</dbReference>
<dbReference type="Proteomes" id="UP001472866">
    <property type="component" value="Chromosome 10"/>
</dbReference>
<feature type="coiled-coil region" evidence="2">
    <location>
        <begin position="130"/>
        <end position="157"/>
    </location>
</feature>
<dbReference type="Pfam" id="PF24161">
    <property type="entry name" value="CCDC39"/>
    <property type="match status" value="1"/>
</dbReference>
<dbReference type="GO" id="GO:0060285">
    <property type="term" value="P:cilium-dependent cell motility"/>
    <property type="evidence" value="ECO:0007669"/>
    <property type="project" value="TreeGrafter"/>
</dbReference>
<name>A0AAX4PGA0_9CHLO</name>
<keyword evidence="4" id="KW-0282">Flagellum</keyword>
<feature type="coiled-coil region" evidence="2">
    <location>
        <begin position="60"/>
        <end position="101"/>
    </location>
</feature>
<dbReference type="InterPro" id="IPR033290">
    <property type="entry name" value="CCDC39"/>
</dbReference>
<organism evidence="4 5">
    <name type="scientific">Chloropicon roscoffensis</name>
    <dbReference type="NCBI Taxonomy" id="1461544"/>
    <lineage>
        <taxon>Eukaryota</taxon>
        <taxon>Viridiplantae</taxon>
        <taxon>Chlorophyta</taxon>
        <taxon>Chloropicophyceae</taxon>
        <taxon>Chloropicales</taxon>
        <taxon>Chloropicaceae</taxon>
        <taxon>Chloropicon</taxon>
    </lineage>
</organism>
<evidence type="ECO:0000256" key="2">
    <source>
        <dbReference type="SAM" id="Coils"/>
    </source>
</evidence>
<evidence type="ECO:0000313" key="5">
    <source>
        <dbReference type="Proteomes" id="UP001472866"/>
    </source>
</evidence>